<dbReference type="Pfam" id="PF00225">
    <property type="entry name" value="Kinesin"/>
    <property type="match status" value="1"/>
</dbReference>
<evidence type="ECO:0000313" key="9">
    <source>
        <dbReference type="RefSeq" id="XP_034242187.1"/>
    </source>
</evidence>
<feature type="compositionally biased region" description="Polar residues" evidence="6">
    <location>
        <begin position="376"/>
        <end position="390"/>
    </location>
</feature>
<evidence type="ECO:0000256" key="4">
    <source>
        <dbReference type="ARBA" id="ARBA00023212"/>
    </source>
</evidence>
<keyword evidence="4" id="KW-0206">Cytoskeleton</keyword>
<feature type="region of interest" description="Disordered" evidence="6">
    <location>
        <begin position="1034"/>
        <end position="1162"/>
    </location>
</feature>
<comment type="caution">
    <text evidence="5">Lacks conserved residue(s) required for the propagation of feature annotation.</text>
</comment>
<keyword evidence="4" id="KW-0963">Cytoplasm</keyword>
<feature type="compositionally biased region" description="Low complexity" evidence="6">
    <location>
        <begin position="391"/>
        <end position="408"/>
    </location>
</feature>
<dbReference type="AlphaFoldDB" id="A0A6P8Z676"/>
<gene>
    <name evidence="9" type="primary">LOC117645838</name>
</gene>
<dbReference type="GO" id="GO:0008017">
    <property type="term" value="F:microtubule binding"/>
    <property type="evidence" value="ECO:0007669"/>
    <property type="project" value="InterPro"/>
</dbReference>
<evidence type="ECO:0000256" key="5">
    <source>
        <dbReference type="PROSITE-ProRule" id="PRU00283"/>
    </source>
</evidence>
<feature type="region of interest" description="Disordered" evidence="6">
    <location>
        <begin position="277"/>
        <end position="421"/>
    </location>
</feature>
<dbReference type="PROSITE" id="PS50067">
    <property type="entry name" value="KINESIN_MOTOR_2"/>
    <property type="match status" value="1"/>
</dbReference>
<evidence type="ECO:0000256" key="2">
    <source>
        <dbReference type="ARBA" id="ARBA00022741"/>
    </source>
</evidence>
<keyword evidence="3" id="KW-0067">ATP-binding</keyword>
<feature type="compositionally biased region" description="Pro residues" evidence="6">
    <location>
        <begin position="1203"/>
        <end position="1213"/>
    </location>
</feature>
<dbReference type="Proteomes" id="UP000515158">
    <property type="component" value="Unplaced"/>
</dbReference>
<feature type="region of interest" description="Disordered" evidence="6">
    <location>
        <begin position="576"/>
        <end position="604"/>
    </location>
</feature>
<dbReference type="SMART" id="SM00129">
    <property type="entry name" value="KISc"/>
    <property type="match status" value="1"/>
</dbReference>
<feature type="compositionally biased region" description="Basic and acidic residues" evidence="6">
    <location>
        <begin position="1115"/>
        <end position="1138"/>
    </location>
</feature>
<accession>A0A6P8Z676</accession>
<proteinExistence type="inferred from homology"/>
<dbReference type="InterPro" id="IPR027417">
    <property type="entry name" value="P-loop_NTPase"/>
</dbReference>
<keyword evidence="2" id="KW-0547">Nucleotide-binding</keyword>
<feature type="compositionally biased region" description="Low complexity" evidence="6">
    <location>
        <begin position="1214"/>
        <end position="1229"/>
    </location>
</feature>
<dbReference type="PANTHER" id="PTHR21608:SF7">
    <property type="entry name" value="KINESIN-LIKE PROTEIN CG14535"/>
    <property type="match status" value="1"/>
</dbReference>
<feature type="compositionally biased region" description="Basic residues" evidence="6">
    <location>
        <begin position="1147"/>
        <end position="1156"/>
    </location>
</feature>
<dbReference type="Gene3D" id="3.40.850.10">
    <property type="entry name" value="Kinesin motor domain"/>
    <property type="match status" value="1"/>
</dbReference>
<protein>
    <submittedName>
        <fullName evidence="9">Uncharacterized protein LOC117645838</fullName>
    </submittedName>
</protein>
<feature type="compositionally biased region" description="Basic and acidic residues" evidence="6">
    <location>
        <begin position="856"/>
        <end position="869"/>
    </location>
</feature>
<dbReference type="InterPro" id="IPR001752">
    <property type="entry name" value="Kinesin_motor_dom"/>
</dbReference>
<feature type="domain" description="Kinesin motor" evidence="7">
    <location>
        <begin position="1"/>
        <end position="269"/>
    </location>
</feature>
<name>A0A6P8Z676_THRPL</name>
<dbReference type="PANTHER" id="PTHR21608">
    <property type="entry name" value="KINESIN-LIKE PROTEIN CG14535"/>
    <property type="match status" value="1"/>
</dbReference>
<dbReference type="KEGG" id="tpal:117645838"/>
<feature type="compositionally biased region" description="Low complexity" evidence="6">
    <location>
        <begin position="1034"/>
        <end position="1074"/>
    </location>
</feature>
<evidence type="ECO:0000313" key="8">
    <source>
        <dbReference type="Proteomes" id="UP000515158"/>
    </source>
</evidence>
<feature type="region of interest" description="Disordered" evidence="6">
    <location>
        <begin position="533"/>
        <end position="560"/>
    </location>
</feature>
<dbReference type="FunCoup" id="A0A6P8Z676">
    <property type="interactions" value="20"/>
</dbReference>
<evidence type="ECO:0000259" key="7">
    <source>
        <dbReference type="PROSITE" id="PS50067"/>
    </source>
</evidence>
<dbReference type="GO" id="GO:0003777">
    <property type="term" value="F:microtubule motor activity"/>
    <property type="evidence" value="ECO:0007669"/>
    <property type="project" value="InterPro"/>
</dbReference>
<dbReference type="InParanoid" id="A0A6P8Z676"/>
<organism evidence="9">
    <name type="scientific">Thrips palmi</name>
    <name type="common">Melon thrips</name>
    <dbReference type="NCBI Taxonomy" id="161013"/>
    <lineage>
        <taxon>Eukaryota</taxon>
        <taxon>Metazoa</taxon>
        <taxon>Ecdysozoa</taxon>
        <taxon>Arthropoda</taxon>
        <taxon>Hexapoda</taxon>
        <taxon>Insecta</taxon>
        <taxon>Pterygota</taxon>
        <taxon>Neoptera</taxon>
        <taxon>Paraneoptera</taxon>
        <taxon>Thysanoptera</taxon>
        <taxon>Terebrantia</taxon>
        <taxon>Thripoidea</taxon>
        <taxon>Thripidae</taxon>
        <taxon>Thrips</taxon>
    </lineage>
</organism>
<sequence>MFAFDAIYTDDDAQSEVCGGALTDLLHAVLNGNDGVLFCFGHSRQGAARTMLGTPHGPATLGAAPCAVAWLFRGISELRARGNARFSVRVSAVEAAGGGRQPLRDLLAAHAHDSEQSPGVYLRDDPVLGTQLQNHCELRVPSAERAAHYLDCALAARSDEDAHLLFTLHVYQYSVAGKGGVAGGRSRLHLVDLGRGAAGLPLSSLGHVLLAIFNGQKHLPHREHRITQVLKECLSPITCHAAMLVHAHASQAYAETLATVQLAARIHRMRRRKIKFPGVNTACGPGLGHGPHGPHDDLQQQRGSDLEPSSSEQSADTVIYVGPATDDATDGEHPPVYLPGLADGDHRGAMGRALRGSSAEHHRPHGSPGPGRARTKQTPSNSPKSSPVRNASSAKSSPAKSAAKGSTATQGAGGAEERWIDGPRVSKSRVVEARTLILKEGHAKRETWVDGPLQKAGGNGLAMLGNGPASGNYGFMDSHKKSMIRRWVENQTVHMKHLGVNLETSEDVAMAAGAESEDDDGLVDPKLMADSRHGRAVNGRAATGRSGARLSSGVRHRHDDDPRVRCAEIRQNASLDQAKATAGSEPQRPDHLSLTSTTTSRLAPAPACDQGAPCVAANAPVEAAPAPLNSDAVEVASECTSVTDESAADLMDEDDDDDMLLEVTNVGDDVEIIEVLEPSEPVPMVDCCLQVTEEDIALCMGENPLPEVDQDGPVEHPLRVLSQENLTVVSTFADTLSLASDLESTYCPLRSRFGPPPSFAGVTSMAGPACCRLDHGLDHRLDHGADGLEHDARGQLARLHDQYRTKLAAATSSRRAANAANAANALPSSAGPGSRCTSLSLSDVLHGVGSNGAASDSERDGDGDGEHAANDVGSIYSEPPYRLQQQQQHAANGHANGHCNGTLCDNCQRSFAPTSWHSPAHSATRTRGSTLQRYYGNLRHPDGASNPDLKEEVLAPVAPLASAIDCEEIERKIDAKLKAAANGLPHLGEYAVAVLPLHVAAAASPVDSDEEPVVPPPLPASPTSRLHQRLLSLSDHSASPRSRSSTPVSGDCLPSGLPGLTTAPGPGSAASAGSAGSGTGSGTGSGSGGSGGSGNHGSSSGYESLGSAPPSCSGRDSREGRDSGKEDAPGVYGREERGWASATSSPRARHHHRGPRRDKEDKEALAKHWTYERSPTAGCLPDSWAWCWCSSWSGDKCDRPRPRPLAAPAPRPAPVAAAAGAPGAADDAR</sequence>
<dbReference type="SUPFAM" id="SSF52540">
    <property type="entry name" value="P-loop containing nucleoside triphosphate hydrolases"/>
    <property type="match status" value="1"/>
</dbReference>
<dbReference type="InterPro" id="IPR027640">
    <property type="entry name" value="Kinesin-like_fam"/>
</dbReference>
<dbReference type="GeneID" id="117645838"/>
<keyword evidence="8" id="KW-1185">Reference proteome</keyword>
<dbReference type="GO" id="GO:0007018">
    <property type="term" value="P:microtubule-based movement"/>
    <property type="evidence" value="ECO:0007669"/>
    <property type="project" value="InterPro"/>
</dbReference>
<evidence type="ECO:0000256" key="1">
    <source>
        <dbReference type="ARBA" id="ARBA00004245"/>
    </source>
</evidence>
<dbReference type="OrthoDB" id="8862460at2759"/>
<feature type="compositionally biased region" description="Low complexity" evidence="6">
    <location>
        <begin position="592"/>
        <end position="602"/>
    </location>
</feature>
<evidence type="ECO:0000256" key="6">
    <source>
        <dbReference type="SAM" id="MobiDB-lite"/>
    </source>
</evidence>
<comment type="similarity">
    <text evidence="5">Belongs to the TRAFAC class myosin-kinesin ATPase superfamily. Kinesin family.</text>
</comment>
<feature type="compositionally biased region" description="Gly residues" evidence="6">
    <location>
        <begin position="1075"/>
        <end position="1095"/>
    </location>
</feature>
<comment type="subcellular location">
    <subcellularLocation>
        <location evidence="1">Cytoplasm</location>
        <location evidence="1">Cytoskeleton</location>
    </subcellularLocation>
</comment>
<reference evidence="9" key="1">
    <citation type="submission" date="2025-08" db="UniProtKB">
        <authorList>
            <consortium name="RefSeq"/>
        </authorList>
    </citation>
    <scope>IDENTIFICATION</scope>
    <source>
        <tissue evidence="9">Total insect</tissue>
    </source>
</reference>
<evidence type="ECO:0000256" key="3">
    <source>
        <dbReference type="ARBA" id="ARBA00022840"/>
    </source>
</evidence>
<dbReference type="GO" id="GO:0005524">
    <property type="term" value="F:ATP binding"/>
    <property type="evidence" value="ECO:0007669"/>
    <property type="project" value="UniProtKB-KW"/>
</dbReference>
<feature type="compositionally biased region" description="Polar residues" evidence="6">
    <location>
        <begin position="300"/>
        <end position="316"/>
    </location>
</feature>
<dbReference type="InterPro" id="IPR036961">
    <property type="entry name" value="Kinesin_motor_dom_sf"/>
</dbReference>
<dbReference type="GO" id="GO:0015630">
    <property type="term" value="C:microtubule cytoskeleton"/>
    <property type="evidence" value="ECO:0007669"/>
    <property type="project" value="UniProtKB-ARBA"/>
</dbReference>
<feature type="region of interest" description="Disordered" evidence="6">
    <location>
        <begin position="849"/>
        <end position="874"/>
    </location>
</feature>
<feature type="region of interest" description="Disordered" evidence="6">
    <location>
        <begin position="1198"/>
        <end position="1229"/>
    </location>
</feature>
<dbReference type="RefSeq" id="XP_034242187.1">
    <property type="nucleotide sequence ID" value="XM_034386296.1"/>
</dbReference>